<proteinExistence type="predicted"/>
<reference evidence="1 2" key="1">
    <citation type="submission" date="2019-02" db="EMBL/GenBank/DDBJ databases">
        <title>Genome analysis provides insights into bioremediation potentialities and Haloocin production by Natrinema altunense strain 4.1R isolated from Chott Douz in Tunisian desert.</title>
        <authorList>
            <person name="Najjari A."/>
            <person name="Youssef N."/>
            <person name="Ben Dhia O."/>
            <person name="Ferjani R."/>
            <person name="El Hidri D."/>
            <person name="Ouzari H.I."/>
            <person name="Cherif A."/>
        </authorList>
    </citation>
    <scope>NUCLEOTIDE SEQUENCE [LARGE SCALE GENOMIC DNA]</scope>
    <source>
        <strain evidence="1 2">4.1R</strain>
    </source>
</reference>
<evidence type="ECO:0000313" key="2">
    <source>
        <dbReference type="Proteomes" id="UP000292704"/>
    </source>
</evidence>
<comment type="caution">
    <text evidence="1">The sequence shown here is derived from an EMBL/GenBank/DDBJ whole genome shotgun (WGS) entry which is preliminary data.</text>
</comment>
<gene>
    <name evidence="1" type="ORF">ELS17_15675</name>
</gene>
<dbReference type="OrthoDB" id="191032at2157"/>
<sequence length="464" mass="52314">MAYDDEPPSSIGQVDLAKNEEIAEQLEALRFDPPTDEEIASWDTLNMEELPGADDLGPPFESVYSVDGSRVEVLVGNRLRNKRVGFIDVALTKVDMGMLRGQAERAYVDPAEVEHIGSSKHVHLVMPSSNAHFKSDSTHESWRYMTFKNFQETDVLGQSLFDTYLAMLEDAGRLTKSRRLRLEKCPGQDCTHENLFVNSTRPDTCSECGTTTYPTDALRVHERVTGSQSNVAALNILMGIIEHMVLLRSCQQMFENDPESLETTAFIKDGPLAQFDTAAWIHEPILEILQDIRLFMDKLDMAPLVFAGVHKTGEFVEFAQQIRDDLDGPVVMPFNNETIYERVMPGERTKDYGYKTYYGKNFLYKSDKGTDDGHCLPFLVPRRYEDSDENTAKKGDIVQDLSSYPELARTVVALEQLRTIQYPDALIPLVLAHEAASLPEDLSRKVLKNLTELLNESATEEDAE</sequence>
<dbReference type="AlphaFoldDB" id="A0A482XZ63"/>
<accession>A0A482XZ63</accession>
<dbReference type="Proteomes" id="UP000292704">
    <property type="component" value="Unassembled WGS sequence"/>
</dbReference>
<name>A0A482XZ63_9EURY</name>
<organism evidence="1 2">
    <name type="scientific">Natrinema altunense</name>
    <dbReference type="NCBI Taxonomy" id="222984"/>
    <lineage>
        <taxon>Archaea</taxon>
        <taxon>Methanobacteriati</taxon>
        <taxon>Methanobacteriota</taxon>
        <taxon>Stenosarchaea group</taxon>
        <taxon>Halobacteria</taxon>
        <taxon>Halobacteriales</taxon>
        <taxon>Natrialbaceae</taxon>
        <taxon>Natrinema</taxon>
    </lineage>
</organism>
<protein>
    <recommendedName>
        <fullName evidence="3">NurA domain-containing protein</fullName>
    </recommendedName>
</protein>
<dbReference type="EMBL" id="SHMR01000007">
    <property type="protein sequence ID" value="RZH67185.1"/>
    <property type="molecule type" value="Genomic_DNA"/>
</dbReference>
<dbReference type="RefSeq" id="WP_130171414.1">
    <property type="nucleotide sequence ID" value="NZ_SHMR01000007.1"/>
</dbReference>
<evidence type="ECO:0008006" key="3">
    <source>
        <dbReference type="Google" id="ProtNLM"/>
    </source>
</evidence>
<evidence type="ECO:0000313" key="1">
    <source>
        <dbReference type="EMBL" id="RZH67185.1"/>
    </source>
</evidence>